<dbReference type="Proteomes" id="UP001152320">
    <property type="component" value="Chromosome 1"/>
</dbReference>
<dbReference type="PANTHER" id="PTHR46888">
    <property type="entry name" value="ZINC KNUCKLE DOMAINCONTAINING PROTEIN-RELATED"/>
    <property type="match status" value="1"/>
</dbReference>
<sequence>MMASKQGGSSEPTSSFPSKIPTLPVFKDNIDDMYCYLLRFERFAEDAGWPRGSWATLLGALLTGKALNVYSRMPSAQAKEYDDLKYALLSKYQLTSDGRRGKFRTYIFV</sequence>
<feature type="region of interest" description="Disordered" evidence="1">
    <location>
        <begin position="1"/>
        <end position="21"/>
    </location>
</feature>
<reference evidence="2" key="1">
    <citation type="submission" date="2021-10" db="EMBL/GenBank/DDBJ databases">
        <title>Tropical sea cucumber genome reveals ecological adaptation and Cuvierian tubules defense mechanism.</title>
        <authorList>
            <person name="Chen T."/>
        </authorList>
    </citation>
    <scope>NUCLEOTIDE SEQUENCE</scope>
    <source>
        <strain evidence="2">Nanhai2018</strain>
        <tissue evidence="2">Muscle</tissue>
    </source>
</reference>
<evidence type="ECO:0000313" key="2">
    <source>
        <dbReference type="EMBL" id="KAJ8048694.1"/>
    </source>
</evidence>
<feature type="compositionally biased region" description="Polar residues" evidence="1">
    <location>
        <begin position="1"/>
        <end position="17"/>
    </location>
</feature>
<name>A0A9Q1CQK3_HOLLE</name>
<gene>
    <name evidence="2" type="ORF">HOLleu_01112</name>
</gene>
<organism evidence="2 3">
    <name type="scientific">Holothuria leucospilota</name>
    <name type="common">Black long sea cucumber</name>
    <name type="synonym">Mertensiothuria leucospilota</name>
    <dbReference type="NCBI Taxonomy" id="206669"/>
    <lineage>
        <taxon>Eukaryota</taxon>
        <taxon>Metazoa</taxon>
        <taxon>Echinodermata</taxon>
        <taxon>Eleutherozoa</taxon>
        <taxon>Echinozoa</taxon>
        <taxon>Holothuroidea</taxon>
        <taxon>Aspidochirotacea</taxon>
        <taxon>Aspidochirotida</taxon>
        <taxon>Holothuriidae</taxon>
        <taxon>Holothuria</taxon>
    </lineage>
</organism>
<accession>A0A9Q1CQK3</accession>
<evidence type="ECO:0000256" key="1">
    <source>
        <dbReference type="SAM" id="MobiDB-lite"/>
    </source>
</evidence>
<proteinExistence type="predicted"/>
<dbReference type="AlphaFoldDB" id="A0A9Q1CQK3"/>
<dbReference type="OrthoDB" id="10051775at2759"/>
<evidence type="ECO:0000313" key="3">
    <source>
        <dbReference type="Proteomes" id="UP001152320"/>
    </source>
</evidence>
<protein>
    <submittedName>
        <fullName evidence="2">Uncharacterized protein</fullName>
    </submittedName>
</protein>
<keyword evidence="3" id="KW-1185">Reference proteome</keyword>
<comment type="caution">
    <text evidence="2">The sequence shown here is derived from an EMBL/GenBank/DDBJ whole genome shotgun (WGS) entry which is preliminary data.</text>
</comment>
<dbReference type="PANTHER" id="PTHR46888:SF1">
    <property type="entry name" value="RIBONUCLEASE H"/>
    <property type="match status" value="1"/>
</dbReference>
<dbReference type="EMBL" id="JAIZAY010000001">
    <property type="protein sequence ID" value="KAJ8048694.1"/>
    <property type="molecule type" value="Genomic_DNA"/>
</dbReference>